<evidence type="ECO:0000313" key="1">
    <source>
        <dbReference type="EMBL" id="KVI09276.1"/>
    </source>
</evidence>
<dbReference type="Proteomes" id="UP000243975">
    <property type="component" value="Unassembled WGS sequence"/>
</dbReference>
<dbReference type="EMBL" id="LEKV01001068">
    <property type="protein sequence ID" value="KVI09276.1"/>
    <property type="molecule type" value="Genomic_DNA"/>
</dbReference>
<name>A0A103YHL3_CYNCS</name>
<dbReference type="AlphaFoldDB" id="A0A103YHL3"/>
<evidence type="ECO:0000313" key="2">
    <source>
        <dbReference type="Proteomes" id="UP000243975"/>
    </source>
</evidence>
<reference evidence="1 2" key="1">
    <citation type="journal article" date="2016" name="Sci. Rep.">
        <title>The genome sequence of the outbreeding globe artichoke constructed de novo incorporating a phase-aware low-pass sequencing strategy of F1 progeny.</title>
        <authorList>
            <person name="Scaglione D."/>
            <person name="Reyes-Chin-Wo S."/>
            <person name="Acquadro A."/>
            <person name="Froenicke L."/>
            <person name="Portis E."/>
            <person name="Beitel C."/>
            <person name="Tirone M."/>
            <person name="Mauro R."/>
            <person name="Lo Monaco A."/>
            <person name="Mauromicale G."/>
            <person name="Faccioli P."/>
            <person name="Cattivelli L."/>
            <person name="Rieseberg L."/>
            <person name="Michelmore R."/>
            <person name="Lanteri S."/>
        </authorList>
    </citation>
    <scope>NUCLEOTIDE SEQUENCE [LARGE SCALE GENOMIC DNA]</scope>
    <source>
        <strain evidence="1">2C</strain>
    </source>
</reference>
<dbReference type="Gramene" id="KVI09276">
    <property type="protein sequence ID" value="KVI09276"/>
    <property type="gene ID" value="Ccrd_012350"/>
</dbReference>
<comment type="caution">
    <text evidence="1">The sequence shown here is derived from an EMBL/GenBank/DDBJ whole genome shotgun (WGS) entry which is preliminary data.</text>
</comment>
<protein>
    <submittedName>
        <fullName evidence="1">Uncharacterized protein</fullName>
    </submittedName>
</protein>
<keyword evidence="2" id="KW-1185">Reference proteome</keyword>
<sequence>MTGSRDRKRFPESTLILNGEETKISELALGLILLLPSWGSPLKWQQLFLYTSLQLIYGERANHVTLQVAANKKLWCNISRERSTGYSKERLSYLELSTTYKRMSKFT</sequence>
<gene>
    <name evidence="1" type="ORF">Ccrd_012350</name>
</gene>
<organism evidence="1 2">
    <name type="scientific">Cynara cardunculus var. scolymus</name>
    <name type="common">Globe artichoke</name>
    <name type="synonym">Cynara scolymus</name>
    <dbReference type="NCBI Taxonomy" id="59895"/>
    <lineage>
        <taxon>Eukaryota</taxon>
        <taxon>Viridiplantae</taxon>
        <taxon>Streptophyta</taxon>
        <taxon>Embryophyta</taxon>
        <taxon>Tracheophyta</taxon>
        <taxon>Spermatophyta</taxon>
        <taxon>Magnoliopsida</taxon>
        <taxon>eudicotyledons</taxon>
        <taxon>Gunneridae</taxon>
        <taxon>Pentapetalae</taxon>
        <taxon>asterids</taxon>
        <taxon>campanulids</taxon>
        <taxon>Asterales</taxon>
        <taxon>Asteraceae</taxon>
        <taxon>Carduoideae</taxon>
        <taxon>Cardueae</taxon>
        <taxon>Carduinae</taxon>
        <taxon>Cynara</taxon>
    </lineage>
</organism>
<proteinExistence type="predicted"/>
<accession>A0A103YHL3</accession>